<evidence type="ECO:0000256" key="1">
    <source>
        <dbReference type="ARBA" id="ARBA00022801"/>
    </source>
</evidence>
<dbReference type="InterPro" id="IPR029001">
    <property type="entry name" value="ITPase-like_fam"/>
</dbReference>
<evidence type="ECO:0000313" key="3">
    <source>
        <dbReference type="EMBL" id="GBG27791.1"/>
    </source>
</evidence>
<dbReference type="EMBL" id="BEYU01000035">
    <property type="protein sequence ID" value="GBG27791.1"/>
    <property type="molecule type" value="Genomic_DNA"/>
</dbReference>
<dbReference type="PIRSF" id="PIRSF006305">
    <property type="entry name" value="Maf"/>
    <property type="match status" value="1"/>
</dbReference>
<gene>
    <name evidence="3" type="ORF">FCC1311_040142</name>
</gene>
<dbReference type="GO" id="GO:0047429">
    <property type="term" value="F:nucleoside triphosphate diphosphatase activity"/>
    <property type="evidence" value="ECO:0007669"/>
    <property type="project" value="InterPro"/>
</dbReference>
<dbReference type="Proteomes" id="UP000241890">
    <property type="component" value="Unassembled WGS sequence"/>
</dbReference>
<evidence type="ECO:0000313" key="4">
    <source>
        <dbReference type="Proteomes" id="UP000241890"/>
    </source>
</evidence>
<name>A0A2R5GHM7_9STRA</name>
<dbReference type="InterPro" id="IPR003697">
    <property type="entry name" value="Maf-like"/>
</dbReference>
<dbReference type="PANTHER" id="PTHR43213">
    <property type="entry name" value="BIFUNCTIONAL DTTP/UTP PYROPHOSPHATASE/METHYLTRANSFERASE PROTEIN-RELATED"/>
    <property type="match status" value="1"/>
</dbReference>
<dbReference type="AlphaFoldDB" id="A0A2R5GHM7"/>
<accession>A0A2R5GHM7</accession>
<evidence type="ECO:0000256" key="2">
    <source>
        <dbReference type="SAM" id="MobiDB-lite"/>
    </source>
</evidence>
<keyword evidence="4" id="KW-1185">Reference proteome</keyword>
<feature type="region of interest" description="Disordered" evidence="2">
    <location>
        <begin position="1"/>
        <end position="26"/>
    </location>
</feature>
<reference evidence="3 4" key="1">
    <citation type="submission" date="2017-12" db="EMBL/GenBank/DDBJ databases">
        <title>Sequencing, de novo assembly and annotation of complete genome of a new Thraustochytrid species, strain FCC1311.</title>
        <authorList>
            <person name="Sedici K."/>
            <person name="Godart F."/>
            <person name="Aiese Cigliano R."/>
            <person name="Sanseverino W."/>
            <person name="Barakat M."/>
            <person name="Ortet P."/>
            <person name="Marechal E."/>
            <person name="Cagnac O."/>
            <person name="Amato A."/>
        </authorList>
    </citation>
    <scope>NUCLEOTIDE SEQUENCE [LARGE SCALE GENOMIC DNA]</scope>
</reference>
<dbReference type="OrthoDB" id="10267058at2759"/>
<sequence>MSATRAEGNAEAAPADAASGTASGTTTTTTMKTVKVMLGSSSKWRAKLVAGVLPEGFELFPEQVAPDIDEKAIRRDDPHELVTAIAQAKTDRLLEILDARPAEAARPDVVICADQVIVFDGTVREKPVDAAEAKSHLQSYGAEDKPAECTTGLVVTNLATRKRVNGVDVATQAFKPIPDDVADALIAKGDIMYCAGSFVAEDPLLEPYLGERNGEMESVQGMPVRLTQDLLRQSMQTDES</sequence>
<dbReference type="PANTHER" id="PTHR43213:SF4">
    <property type="entry name" value="7-METHYL-GTP PYROPHOSPHATASE"/>
    <property type="match status" value="1"/>
</dbReference>
<dbReference type="Gene3D" id="3.90.950.10">
    <property type="match status" value="1"/>
</dbReference>
<dbReference type="InParanoid" id="A0A2R5GHM7"/>
<dbReference type="SUPFAM" id="SSF52972">
    <property type="entry name" value="ITPase-like"/>
    <property type="match status" value="1"/>
</dbReference>
<organism evidence="3 4">
    <name type="scientific">Hondaea fermentalgiana</name>
    <dbReference type="NCBI Taxonomy" id="2315210"/>
    <lineage>
        <taxon>Eukaryota</taxon>
        <taxon>Sar</taxon>
        <taxon>Stramenopiles</taxon>
        <taxon>Bigyra</taxon>
        <taxon>Labyrinthulomycetes</taxon>
        <taxon>Thraustochytrida</taxon>
        <taxon>Thraustochytriidae</taxon>
        <taxon>Hondaea</taxon>
    </lineage>
</organism>
<proteinExistence type="inferred from homology"/>
<protein>
    <submittedName>
        <fullName evidence="3">Maf-like protein DDB_G0281937</fullName>
    </submittedName>
</protein>
<dbReference type="HAMAP" id="MF_00528">
    <property type="entry name" value="Maf"/>
    <property type="match status" value="1"/>
</dbReference>
<dbReference type="Pfam" id="PF02545">
    <property type="entry name" value="Maf"/>
    <property type="match status" value="1"/>
</dbReference>
<keyword evidence="1" id="KW-0378">Hydrolase</keyword>
<comment type="caution">
    <text evidence="3">The sequence shown here is derived from an EMBL/GenBank/DDBJ whole genome shotgun (WGS) entry which is preliminary data.</text>
</comment>